<dbReference type="Pfam" id="PF20420">
    <property type="entry name" value="DUF6702"/>
    <property type="match status" value="1"/>
</dbReference>
<gene>
    <name evidence="1" type="ORF">VRU48_16955</name>
</gene>
<accession>A0ABU7IBI3</accession>
<comment type="caution">
    <text evidence="1">The sequence shown here is derived from an EMBL/GenBank/DDBJ whole genome shotgun (WGS) entry which is preliminary data.</text>
</comment>
<evidence type="ECO:0000313" key="2">
    <source>
        <dbReference type="Proteomes" id="UP001336835"/>
    </source>
</evidence>
<dbReference type="RefSeq" id="WP_330109107.1">
    <property type="nucleotide sequence ID" value="NZ_JAZDQT010000003.1"/>
</dbReference>
<keyword evidence="2" id="KW-1185">Reference proteome</keyword>
<dbReference type="EMBL" id="JAZDQT010000003">
    <property type="protein sequence ID" value="MEE1946817.1"/>
    <property type="molecule type" value="Genomic_DNA"/>
</dbReference>
<evidence type="ECO:0000313" key="1">
    <source>
        <dbReference type="EMBL" id="MEE1946817.1"/>
    </source>
</evidence>
<proteinExistence type="predicted"/>
<sequence>MFFFLPAGLKKSDKHPLHVSTTEINFNAKEKSLEITCRIFTDDFENVLAKQFKAKTDLSKPAMHKAMDELIKKYMNLNLQYILNGKAAKASYVGFEKDNEATNVYLEIDNVSALNTLTVNNTILYDLFDDQMSILHVEKGGVRKSTRNNYPNRELSVSF</sequence>
<organism evidence="1 2">
    <name type="scientific">Pedobacter albus</name>
    <dbReference type="NCBI Taxonomy" id="3113905"/>
    <lineage>
        <taxon>Bacteria</taxon>
        <taxon>Pseudomonadati</taxon>
        <taxon>Bacteroidota</taxon>
        <taxon>Sphingobacteriia</taxon>
        <taxon>Sphingobacteriales</taxon>
        <taxon>Sphingobacteriaceae</taxon>
        <taxon>Pedobacter</taxon>
    </lineage>
</organism>
<reference evidence="1 2" key="1">
    <citation type="submission" date="2024-01" db="EMBL/GenBank/DDBJ databases">
        <title>Pedobacter sp. nov., isolated from fresh soil.</title>
        <authorList>
            <person name="Le N.T.T."/>
        </authorList>
    </citation>
    <scope>NUCLEOTIDE SEQUENCE [LARGE SCALE GENOMIC DNA]</scope>
    <source>
        <strain evidence="1 2">KR3-3</strain>
    </source>
</reference>
<dbReference type="Proteomes" id="UP001336835">
    <property type="component" value="Unassembled WGS sequence"/>
</dbReference>
<dbReference type="InterPro" id="IPR046525">
    <property type="entry name" value="DUF6702"/>
</dbReference>
<name>A0ABU7IBI3_9SPHI</name>
<protein>
    <submittedName>
        <fullName evidence="1">DUF6702 family protein</fullName>
    </submittedName>
</protein>